<feature type="non-terminal residue" evidence="1">
    <location>
        <position position="54"/>
    </location>
</feature>
<organism evidence="1">
    <name type="scientific">marine sediment metagenome</name>
    <dbReference type="NCBI Taxonomy" id="412755"/>
    <lineage>
        <taxon>unclassified sequences</taxon>
        <taxon>metagenomes</taxon>
        <taxon>ecological metagenomes</taxon>
    </lineage>
</organism>
<dbReference type="AlphaFoldDB" id="X1E6V3"/>
<dbReference type="EMBL" id="BART01041787">
    <property type="protein sequence ID" value="GAH28966.1"/>
    <property type="molecule type" value="Genomic_DNA"/>
</dbReference>
<accession>X1E6V3</accession>
<comment type="caution">
    <text evidence="1">The sequence shown here is derived from an EMBL/GenBank/DDBJ whole genome shotgun (WGS) entry which is preliminary data.</text>
</comment>
<protein>
    <submittedName>
        <fullName evidence="1">Uncharacterized protein</fullName>
    </submittedName>
</protein>
<evidence type="ECO:0000313" key="1">
    <source>
        <dbReference type="EMBL" id="GAH28966.1"/>
    </source>
</evidence>
<sequence length="54" mass="5791">IDVSGDASPITTQVFPLALQEGEYTWSCYGCSVADGCNFAANNRTINVSNYILT</sequence>
<name>X1E6V3_9ZZZZ</name>
<proteinExistence type="predicted"/>
<gene>
    <name evidence="1" type="ORF">S01H4_66964</name>
</gene>
<reference evidence="1" key="1">
    <citation type="journal article" date="2014" name="Front. Microbiol.">
        <title>High frequency of phylogenetically diverse reductive dehalogenase-homologous genes in deep subseafloor sedimentary metagenomes.</title>
        <authorList>
            <person name="Kawai M."/>
            <person name="Futagami T."/>
            <person name="Toyoda A."/>
            <person name="Takaki Y."/>
            <person name="Nishi S."/>
            <person name="Hori S."/>
            <person name="Arai W."/>
            <person name="Tsubouchi T."/>
            <person name="Morono Y."/>
            <person name="Uchiyama I."/>
            <person name="Ito T."/>
            <person name="Fujiyama A."/>
            <person name="Inagaki F."/>
            <person name="Takami H."/>
        </authorList>
    </citation>
    <scope>NUCLEOTIDE SEQUENCE</scope>
    <source>
        <strain evidence="1">Expedition CK06-06</strain>
    </source>
</reference>
<feature type="non-terminal residue" evidence="1">
    <location>
        <position position="1"/>
    </location>
</feature>